<accession>A0A183BXS5</accession>
<name>A0A183BXS5_GLOPA</name>
<dbReference type="SUPFAM" id="SSF47661">
    <property type="entry name" value="t-snare proteins"/>
    <property type="match status" value="1"/>
</dbReference>
<evidence type="ECO:0000256" key="3">
    <source>
        <dbReference type="ARBA" id="ARBA00022448"/>
    </source>
</evidence>
<evidence type="ECO:0000256" key="10">
    <source>
        <dbReference type="SAM" id="Phobius"/>
    </source>
</evidence>
<evidence type="ECO:0000313" key="13">
    <source>
        <dbReference type="WBParaSite" id="GPLIN_000541500"/>
    </source>
</evidence>
<dbReference type="InterPro" id="IPR038407">
    <property type="entry name" value="v-SNARE_N_sf"/>
</dbReference>
<evidence type="ECO:0000256" key="8">
    <source>
        <dbReference type="ARBA" id="ARBA00023136"/>
    </source>
</evidence>
<dbReference type="GO" id="GO:0048280">
    <property type="term" value="P:vesicle fusion with Golgi apparatus"/>
    <property type="evidence" value="ECO:0007669"/>
    <property type="project" value="TreeGrafter"/>
</dbReference>
<keyword evidence="6 10" id="KW-1133">Transmembrane helix</keyword>
<dbReference type="GO" id="GO:0031201">
    <property type="term" value="C:SNARE complex"/>
    <property type="evidence" value="ECO:0007669"/>
    <property type="project" value="TreeGrafter"/>
</dbReference>
<keyword evidence="3" id="KW-0813">Transport</keyword>
<dbReference type="InterPro" id="IPR010989">
    <property type="entry name" value="SNARE"/>
</dbReference>
<dbReference type="AlphaFoldDB" id="A0A183BXS5"/>
<dbReference type="GO" id="GO:0012507">
    <property type="term" value="C:ER to Golgi transport vesicle membrane"/>
    <property type="evidence" value="ECO:0007669"/>
    <property type="project" value="TreeGrafter"/>
</dbReference>
<dbReference type="GO" id="GO:0005829">
    <property type="term" value="C:cytosol"/>
    <property type="evidence" value="ECO:0007669"/>
    <property type="project" value="GOC"/>
</dbReference>
<sequence length="231" mass="26221">MALSTANSAASSTTVALLTQFEHQYSVSTADITARIGQLQHLAPSGFAQSAKEVRHLLADVEELLEQMELSVREIPSSSPERAKYETRVKSYRNDKRQLDAELRKTFERAKSTADRDELLHYGDAAVSIDQMDKLISNTERLERTSRKIDDAYRVTVETEQIGAEVLDNLGQHRETLTRARGRMREADADLSRSNRTLSHMIRRVIQNRLILLVVAVVMMFSLLFLLYKAL</sequence>
<evidence type="ECO:0000256" key="7">
    <source>
        <dbReference type="ARBA" id="ARBA00023054"/>
    </source>
</evidence>
<evidence type="ECO:0000313" key="12">
    <source>
        <dbReference type="Proteomes" id="UP000050741"/>
    </source>
</evidence>
<dbReference type="Pfam" id="PF05008">
    <property type="entry name" value="V-SNARE"/>
    <property type="match status" value="1"/>
</dbReference>
<dbReference type="InterPro" id="IPR000727">
    <property type="entry name" value="T_SNARE_dom"/>
</dbReference>
<dbReference type="GO" id="GO:0006891">
    <property type="term" value="P:intra-Golgi vesicle-mediated transport"/>
    <property type="evidence" value="ECO:0007669"/>
    <property type="project" value="TreeGrafter"/>
</dbReference>
<dbReference type="Pfam" id="PF12352">
    <property type="entry name" value="V-SNARE_C"/>
    <property type="match status" value="1"/>
</dbReference>
<evidence type="ECO:0000256" key="1">
    <source>
        <dbReference type="ARBA" id="ARBA00004211"/>
    </source>
</evidence>
<dbReference type="CDD" id="cd15891">
    <property type="entry name" value="SNARE_Vti1a"/>
    <property type="match status" value="1"/>
</dbReference>
<feature type="domain" description="T-SNARE coiled-coil homology" evidence="11">
    <location>
        <begin position="134"/>
        <end position="201"/>
    </location>
</feature>
<dbReference type="Gene3D" id="1.20.58.400">
    <property type="entry name" value="t-snare proteins"/>
    <property type="match status" value="1"/>
</dbReference>
<dbReference type="GO" id="GO:0005794">
    <property type="term" value="C:Golgi apparatus"/>
    <property type="evidence" value="ECO:0007669"/>
    <property type="project" value="TreeGrafter"/>
</dbReference>
<reference evidence="12" key="1">
    <citation type="submission" date="2013-12" db="EMBL/GenBank/DDBJ databases">
        <authorList>
            <person name="Aslett M."/>
        </authorList>
    </citation>
    <scope>NUCLEOTIDE SEQUENCE [LARGE SCALE GENOMIC DNA]</scope>
    <source>
        <strain evidence="12">Lindley</strain>
    </source>
</reference>
<dbReference type="GO" id="GO:0042147">
    <property type="term" value="P:retrograde transport, endosome to Golgi"/>
    <property type="evidence" value="ECO:0007669"/>
    <property type="project" value="TreeGrafter"/>
</dbReference>
<dbReference type="SUPFAM" id="SSF58038">
    <property type="entry name" value="SNARE fusion complex"/>
    <property type="match status" value="1"/>
</dbReference>
<dbReference type="GO" id="GO:0031902">
    <property type="term" value="C:late endosome membrane"/>
    <property type="evidence" value="ECO:0007669"/>
    <property type="project" value="TreeGrafter"/>
</dbReference>
<proteinExistence type="inferred from homology"/>
<dbReference type="PANTHER" id="PTHR21230:SF26">
    <property type="entry name" value="VESICLE TRANSPORT THROUGH INTERACTION WITH T-SNARES HOMOLOG 1A"/>
    <property type="match status" value="1"/>
</dbReference>
<evidence type="ECO:0000256" key="6">
    <source>
        <dbReference type="ARBA" id="ARBA00022989"/>
    </source>
</evidence>
<dbReference type="FunFam" id="1.20.5.110:FF:000078">
    <property type="entry name" value="Vesicle transport through interaction with t-SNAREs 1A"/>
    <property type="match status" value="1"/>
</dbReference>
<keyword evidence="4 10" id="KW-0812">Transmembrane</keyword>
<dbReference type="GO" id="GO:0005484">
    <property type="term" value="F:SNAP receptor activity"/>
    <property type="evidence" value="ECO:0007669"/>
    <property type="project" value="TreeGrafter"/>
</dbReference>
<dbReference type="GO" id="GO:0000149">
    <property type="term" value="F:SNARE binding"/>
    <property type="evidence" value="ECO:0007669"/>
    <property type="project" value="TreeGrafter"/>
</dbReference>
<keyword evidence="12" id="KW-1185">Reference proteome</keyword>
<keyword evidence="8 10" id="KW-0472">Membrane</keyword>
<dbReference type="GO" id="GO:0006896">
    <property type="term" value="P:Golgi to vacuole transport"/>
    <property type="evidence" value="ECO:0007669"/>
    <property type="project" value="TreeGrafter"/>
</dbReference>
<reference evidence="13" key="3">
    <citation type="submission" date="2016-06" db="UniProtKB">
        <authorList>
            <consortium name="WormBaseParasite"/>
        </authorList>
    </citation>
    <scope>IDENTIFICATION</scope>
</reference>
<dbReference type="PANTHER" id="PTHR21230">
    <property type="entry name" value="VESICLE TRANSPORT V-SNARE PROTEIN VTI1-RELATED"/>
    <property type="match status" value="1"/>
</dbReference>
<keyword evidence="5" id="KW-0653">Protein transport</keyword>
<feature type="transmembrane region" description="Helical" evidence="10">
    <location>
        <begin position="210"/>
        <end position="228"/>
    </location>
</feature>
<comment type="subcellular location">
    <subcellularLocation>
        <location evidence="1">Membrane</location>
        <topology evidence="1">Single-pass type IV membrane protein</topology>
    </subcellularLocation>
</comment>
<dbReference type="GO" id="GO:0006886">
    <property type="term" value="P:intracellular protein transport"/>
    <property type="evidence" value="ECO:0007669"/>
    <property type="project" value="InterPro"/>
</dbReference>
<dbReference type="WBParaSite" id="GPLIN_000541500">
    <property type="protein sequence ID" value="GPLIN_000541500"/>
    <property type="gene ID" value="GPLIN_000541500"/>
</dbReference>
<reference evidence="12" key="2">
    <citation type="submission" date="2014-05" db="EMBL/GenBank/DDBJ databases">
        <title>The genome and life-stage specific transcriptomes of Globodera pallida elucidate key aspects of plant parasitism by a cyst nematode.</title>
        <authorList>
            <person name="Cotton J.A."/>
            <person name="Lilley C.J."/>
            <person name="Jones L.M."/>
            <person name="Kikuchi T."/>
            <person name="Reid A.J."/>
            <person name="Thorpe P."/>
            <person name="Tsai I.J."/>
            <person name="Beasley H."/>
            <person name="Blok V."/>
            <person name="Cock P.J.A."/>
            <person name="Van den Akker S.E."/>
            <person name="Holroyd N."/>
            <person name="Hunt M."/>
            <person name="Mantelin S."/>
            <person name="Naghra H."/>
            <person name="Pain A."/>
            <person name="Palomares-Rius J.E."/>
            <person name="Zarowiecki M."/>
            <person name="Berriman M."/>
            <person name="Jones J.T."/>
            <person name="Urwin P.E."/>
        </authorList>
    </citation>
    <scope>NUCLEOTIDE SEQUENCE [LARGE SCALE GENOMIC DNA]</scope>
    <source>
        <strain evidence="12">Lindley</strain>
    </source>
</reference>
<evidence type="ECO:0000256" key="2">
    <source>
        <dbReference type="ARBA" id="ARBA00006108"/>
    </source>
</evidence>
<dbReference type="Gene3D" id="1.20.5.110">
    <property type="match status" value="1"/>
</dbReference>
<evidence type="ECO:0000259" key="11">
    <source>
        <dbReference type="SMART" id="SM00397"/>
    </source>
</evidence>
<evidence type="ECO:0000256" key="9">
    <source>
        <dbReference type="SAM" id="Coils"/>
    </source>
</evidence>
<dbReference type="GO" id="GO:0005789">
    <property type="term" value="C:endoplasmic reticulum membrane"/>
    <property type="evidence" value="ECO:0007669"/>
    <property type="project" value="TreeGrafter"/>
</dbReference>
<evidence type="ECO:0000256" key="4">
    <source>
        <dbReference type="ARBA" id="ARBA00022692"/>
    </source>
</evidence>
<keyword evidence="7 9" id="KW-0175">Coiled coil</keyword>
<dbReference type="GO" id="GO:0016236">
    <property type="term" value="P:macroautophagy"/>
    <property type="evidence" value="ECO:0007669"/>
    <property type="project" value="TreeGrafter"/>
</dbReference>
<evidence type="ECO:0000256" key="5">
    <source>
        <dbReference type="ARBA" id="ARBA00022927"/>
    </source>
</evidence>
<dbReference type="Proteomes" id="UP000050741">
    <property type="component" value="Unassembled WGS sequence"/>
</dbReference>
<feature type="coiled-coil region" evidence="9">
    <location>
        <begin position="51"/>
        <end position="109"/>
    </location>
</feature>
<dbReference type="SMART" id="SM00397">
    <property type="entry name" value="t_SNARE"/>
    <property type="match status" value="1"/>
</dbReference>
<comment type="similarity">
    <text evidence="2">Belongs to the VTI1 family.</text>
</comment>
<protein>
    <submittedName>
        <fullName evidence="13">t-SNARE coiled-coil homology domain-containing protein</fullName>
    </submittedName>
</protein>
<dbReference type="InterPro" id="IPR007705">
    <property type="entry name" value="Vesicle_trsprt_v-SNARE_N"/>
</dbReference>
<organism evidence="12 13">
    <name type="scientific">Globodera pallida</name>
    <name type="common">Potato cyst nematode worm</name>
    <name type="synonym">Heterodera pallida</name>
    <dbReference type="NCBI Taxonomy" id="36090"/>
    <lineage>
        <taxon>Eukaryota</taxon>
        <taxon>Metazoa</taxon>
        <taxon>Ecdysozoa</taxon>
        <taxon>Nematoda</taxon>
        <taxon>Chromadorea</taxon>
        <taxon>Rhabditida</taxon>
        <taxon>Tylenchina</taxon>
        <taxon>Tylenchomorpha</taxon>
        <taxon>Tylenchoidea</taxon>
        <taxon>Heteroderidae</taxon>
        <taxon>Heteroderinae</taxon>
        <taxon>Globodera</taxon>
    </lineage>
</organism>